<keyword evidence="1" id="KW-0472">Membrane</keyword>
<keyword evidence="1" id="KW-0812">Transmembrane</keyword>
<organism evidence="2 3">
    <name type="scientific">Lentzea cavernae</name>
    <dbReference type="NCBI Taxonomy" id="2020703"/>
    <lineage>
        <taxon>Bacteria</taxon>
        <taxon>Bacillati</taxon>
        <taxon>Actinomycetota</taxon>
        <taxon>Actinomycetes</taxon>
        <taxon>Pseudonocardiales</taxon>
        <taxon>Pseudonocardiaceae</taxon>
        <taxon>Lentzea</taxon>
    </lineage>
</organism>
<sequence length="76" mass="8373">MMDSASAANPSHRSWIVIAAKTIVVLQSLGIVYMLTSAWVTVAAAAGFAVVYFAVRTLSRASRQVDRIFEEELDRR</sequence>
<protein>
    <recommendedName>
        <fullName evidence="4">DUF4229 domain-containing protein</fullName>
    </recommendedName>
</protein>
<keyword evidence="1" id="KW-1133">Transmembrane helix</keyword>
<dbReference type="EMBL" id="BNAR01000009">
    <property type="protein sequence ID" value="GHH49620.1"/>
    <property type="molecule type" value="Genomic_DNA"/>
</dbReference>
<evidence type="ECO:0000313" key="3">
    <source>
        <dbReference type="Proteomes" id="UP000605568"/>
    </source>
</evidence>
<evidence type="ECO:0000313" key="2">
    <source>
        <dbReference type="EMBL" id="GHH49620.1"/>
    </source>
</evidence>
<evidence type="ECO:0008006" key="4">
    <source>
        <dbReference type="Google" id="ProtNLM"/>
    </source>
</evidence>
<comment type="caution">
    <text evidence="2">The sequence shown here is derived from an EMBL/GenBank/DDBJ whole genome shotgun (WGS) entry which is preliminary data.</text>
</comment>
<reference evidence="3" key="1">
    <citation type="journal article" date="2019" name="Int. J. Syst. Evol. Microbiol.">
        <title>The Global Catalogue of Microorganisms (GCM) 10K type strain sequencing project: providing services to taxonomists for standard genome sequencing and annotation.</title>
        <authorList>
            <consortium name="The Broad Institute Genomics Platform"/>
            <consortium name="The Broad Institute Genome Sequencing Center for Infectious Disease"/>
            <person name="Wu L."/>
            <person name="Ma J."/>
        </authorList>
    </citation>
    <scope>NUCLEOTIDE SEQUENCE [LARGE SCALE GENOMIC DNA]</scope>
    <source>
        <strain evidence="3">CGMCC 4.7367</strain>
    </source>
</reference>
<keyword evidence="3" id="KW-1185">Reference proteome</keyword>
<feature type="transmembrane region" description="Helical" evidence="1">
    <location>
        <begin position="31"/>
        <end position="55"/>
    </location>
</feature>
<name>A0ABQ3MJL6_9PSEU</name>
<evidence type="ECO:0000256" key="1">
    <source>
        <dbReference type="SAM" id="Phobius"/>
    </source>
</evidence>
<proteinExistence type="predicted"/>
<dbReference type="Proteomes" id="UP000605568">
    <property type="component" value="Unassembled WGS sequence"/>
</dbReference>
<accession>A0ABQ3MJL6</accession>
<gene>
    <name evidence="2" type="ORF">GCM10017774_57380</name>
</gene>